<reference evidence="1 2" key="1">
    <citation type="submission" date="2015-05" db="EMBL/GenBank/DDBJ databases">
        <title>Whole genome sequence and identification of bacterial endophytes from Costus igneus.</title>
        <authorList>
            <person name="Lee Y.P."/>
            <person name="Gan H.M."/>
            <person name="Eng W."/>
            <person name="Wheatley M.S."/>
            <person name="Caraballo A."/>
            <person name="Polter S."/>
            <person name="Savka M.A."/>
            <person name="Hudson A.O."/>
        </authorList>
    </citation>
    <scope>NUCLEOTIDE SEQUENCE [LARGE SCALE GENOMIC DNA]</scope>
    <source>
        <strain evidence="1 2">RIT375</strain>
    </source>
</reference>
<organism evidence="1 2">
    <name type="scientific">Bacillus anthracis</name>
    <name type="common">anthrax bacterium</name>
    <dbReference type="NCBI Taxonomy" id="1392"/>
    <lineage>
        <taxon>Bacteria</taxon>
        <taxon>Bacillati</taxon>
        <taxon>Bacillota</taxon>
        <taxon>Bacilli</taxon>
        <taxon>Bacillales</taxon>
        <taxon>Bacillaceae</taxon>
        <taxon>Bacillus</taxon>
        <taxon>Bacillus cereus group</taxon>
    </lineage>
</organism>
<gene>
    <name evidence="1" type="ORF">ABW01_16465</name>
</gene>
<proteinExistence type="predicted"/>
<dbReference type="AlphaFoldDB" id="A0A0J1HUW0"/>
<comment type="caution">
    <text evidence="1">The sequence shown here is derived from an EMBL/GenBank/DDBJ whole genome shotgun (WGS) entry which is preliminary data.</text>
</comment>
<accession>A0A0J1HUW0</accession>
<dbReference type="Proteomes" id="UP000035904">
    <property type="component" value="Unassembled WGS sequence"/>
</dbReference>
<evidence type="ECO:0000313" key="2">
    <source>
        <dbReference type="Proteomes" id="UP000035904"/>
    </source>
</evidence>
<dbReference type="EMBL" id="LDPG01000011">
    <property type="protein sequence ID" value="KLV17479.1"/>
    <property type="molecule type" value="Genomic_DNA"/>
</dbReference>
<evidence type="ECO:0000313" key="1">
    <source>
        <dbReference type="EMBL" id="KLV17479.1"/>
    </source>
</evidence>
<name>A0A0J1HUW0_BACAN</name>
<dbReference type="RefSeq" id="WP_047956847.1">
    <property type="nucleotide sequence ID" value="NZ_LDPG01000011.1"/>
</dbReference>
<protein>
    <submittedName>
        <fullName evidence="1">Uncharacterized protein</fullName>
    </submittedName>
</protein>
<dbReference type="PATRIC" id="fig|1392.242.peg.1169"/>
<sequence length="66" mass="7294">MTGIGFLIMTVSKFGIAGAFTVGVTKAIDYFHTFDKKNKKQTKSKAPASPTHDYEAIRKELNEENA</sequence>